<dbReference type="GeneID" id="34615962"/>
<dbReference type="STRING" id="1073090.A0A1L9SBG5"/>
<dbReference type="AlphaFoldDB" id="A0A1L9SBG5"/>
<organism evidence="1 2">
    <name type="scientific">Penicilliopsis zonata CBS 506.65</name>
    <dbReference type="NCBI Taxonomy" id="1073090"/>
    <lineage>
        <taxon>Eukaryota</taxon>
        <taxon>Fungi</taxon>
        <taxon>Dikarya</taxon>
        <taxon>Ascomycota</taxon>
        <taxon>Pezizomycotina</taxon>
        <taxon>Eurotiomycetes</taxon>
        <taxon>Eurotiomycetidae</taxon>
        <taxon>Eurotiales</taxon>
        <taxon>Aspergillaceae</taxon>
        <taxon>Penicilliopsis</taxon>
    </lineage>
</organism>
<accession>A0A1L9SBG5</accession>
<proteinExistence type="predicted"/>
<protein>
    <submittedName>
        <fullName evidence="1">Uncharacterized protein</fullName>
    </submittedName>
</protein>
<dbReference type="RefSeq" id="XP_022579014.1">
    <property type="nucleotide sequence ID" value="XM_022729498.1"/>
</dbReference>
<name>A0A1L9SBG5_9EURO</name>
<dbReference type="EMBL" id="KV878347">
    <property type="protein sequence ID" value="OJJ44504.1"/>
    <property type="molecule type" value="Genomic_DNA"/>
</dbReference>
<reference evidence="2" key="1">
    <citation type="journal article" date="2017" name="Genome Biol.">
        <title>Comparative genomics reveals high biological diversity and specific adaptations in the industrially and medically important fungal genus Aspergillus.</title>
        <authorList>
            <person name="de Vries R.P."/>
            <person name="Riley R."/>
            <person name="Wiebenga A."/>
            <person name="Aguilar-Osorio G."/>
            <person name="Amillis S."/>
            <person name="Uchima C.A."/>
            <person name="Anderluh G."/>
            <person name="Asadollahi M."/>
            <person name="Askin M."/>
            <person name="Barry K."/>
            <person name="Battaglia E."/>
            <person name="Bayram O."/>
            <person name="Benocci T."/>
            <person name="Braus-Stromeyer S.A."/>
            <person name="Caldana C."/>
            <person name="Canovas D."/>
            <person name="Cerqueira G.C."/>
            <person name="Chen F."/>
            <person name="Chen W."/>
            <person name="Choi C."/>
            <person name="Clum A."/>
            <person name="Dos Santos R.A."/>
            <person name="Damasio A.R."/>
            <person name="Diallinas G."/>
            <person name="Emri T."/>
            <person name="Fekete E."/>
            <person name="Flipphi M."/>
            <person name="Freyberg S."/>
            <person name="Gallo A."/>
            <person name="Gournas C."/>
            <person name="Habgood R."/>
            <person name="Hainaut M."/>
            <person name="Harispe M.L."/>
            <person name="Henrissat B."/>
            <person name="Hilden K.S."/>
            <person name="Hope R."/>
            <person name="Hossain A."/>
            <person name="Karabika E."/>
            <person name="Karaffa L."/>
            <person name="Karanyi Z."/>
            <person name="Krasevec N."/>
            <person name="Kuo A."/>
            <person name="Kusch H."/>
            <person name="LaButti K."/>
            <person name="Lagendijk E.L."/>
            <person name="Lapidus A."/>
            <person name="Levasseur A."/>
            <person name="Lindquist E."/>
            <person name="Lipzen A."/>
            <person name="Logrieco A.F."/>
            <person name="MacCabe A."/>
            <person name="Maekelae M.R."/>
            <person name="Malavazi I."/>
            <person name="Melin P."/>
            <person name="Meyer V."/>
            <person name="Mielnichuk N."/>
            <person name="Miskei M."/>
            <person name="Molnar A.P."/>
            <person name="Mule G."/>
            <person name="Ngan C.Y."/>
            <person name="Orejas M."/>
            <person name="Orosz E."/>
            <person name="Ouedraogo J.P."/>
            <person name="Overkamp K.M."/>
            <person name="Park H.-S."/>
            <person name="Perrone G."/>
            <person name="Piumi F."/>
            <person name="Punt P.J."/>
            <person name="Ram A.F."/>
            <person name="Ramon A."/>
            <person name="Rauscher S."/>
            <person name="Record E."/>
            <person name="Riano-Pachon D.M."/>
            <person name="Robert V."/>
            <person name="Roehrig J."/>
            <person name="Ruller R."/>
            <person name="Salamov A."/>
            <person name="Salih N.S."/>
            <person name="Samson R.A."/>
            <person name="Sandor E."/>
            <person name="Sanguinetti M."/>
            <person name="Schuetze T."/>
            <person name="Sepcic K."/>
            <person name="Shelest E."/>
            <person name="Sherlock G."/>
            <person name="Sophianopoulou V."/>
            <person name="Squina F.M."/>
            <person name="Sun H."/>
            <person name="Susca A."/>
            <person name="Todd R.B."/>
            <person name="Tsang A."/>
            <person name="Unkles S.E."/>
            <person name="van de Wiele N."/>
            <person name="van Rossen-Uffink D."/>
            <person name="Oliveira J.V."/>
            <person name="Vesth T.C."/>
            <person name="Visser J."/>
            <person name="Yu J.-H."/>
            <person name="Zhou M."/>
            <person name="Andersen M.R."/>
            <person name="Archer D.B."/>
            <person name="Baker S.E."/>
            <person name="Benoit I."/>
            <person name="Brakhage A.A."/>
            <person name="Braus G.H."/>
            <person name="Fischer R."/>
            <person name="Frisvad J.C."/>
            <person name="Goldman G.H."/>
            <person name="Houbraken J."/>
            <person name="Oakley B."/>
            <person name="Pocsi I."/>
            <person name="Scazzocchio C."/>
            <person name="Seiboth B."/>
            <person name="vanKuyk P.A."/>
            <person name="Wortman J."/>
            <person name="Dyer P.S."/>
            <person name="Grigoriev I.V."/>
        </authorList>
    </citation>
    <scope>NUCLEOTIDE SEQUENCE [LARGE SCALE GENOMIC DNA]</scope>
    <source>
        <strain evidence="2">CBS 506.65</strain>
    </source>
</reference>
<gene>
    <name evidence="1" type="ORF">ASPZODRAFT_681197</name>
</gene>
<dbReference type="Proteomes" id="UP000184188">
    <property type="component" value="Unassembled WGS sequence"/>
</dbReference>
<evidence type="ECO:0000313" key="1">
    <source>
        <dbReference type="EMBL" id="OJJ44504.1"/>
    </source>
</evidence>
<sequence>METLQSPQAIQQWLRSLFPHNQPSWVASAIDSLWQFSYQSGIFQKEAPPGRGREPNVILLKAWKMAMLVVALTNLIYIPSDAGASITQHLQWGPTHNASDRISSRLTNKIIKFVLLAHYGRLVDEVLEGLDYLLRNQGQWKHAFGVTLLCVLVSGRMQEAQTDNMLVARRHGEDIRATTRAAVQELEQGITTVTNLFHLKYRTVRGASSAQNPFRPGSTLVKEDPHLQALIQQIEGARRQWSPSR</sequence>
<evidence type="ECO:0000313" key="2">
    <source>
        <dbReference type="Proteomes" id="UP000184188"/>
    </source>
</evidence>
<keyword evidence="2" id="KW-1185">Reference proteome</keyword>
<dbReference type="VEuPathDB" id="FungiDB:ASPZODRAFT_681197"/>